<keyword evidence="3" id="KW-1185">Reference proteome</keyword>
<evidence type="ECO:0000259" key="1">
    <source>
        <dbReference type="PROSITE" id="PS51819"/>
    </source>
</evidence>
<dbReference type="InterPro" id="IPR011051">
    <property type="entry name" value="RmlC_Cupin_sf"/>
</dbReference>
<proteinExistence type="predicted"/>
<dbReference type="AlphaFoldDB" id="A0A4R7I2C3"/>
<dbReference type="GO" id="GO:0051213">
    <property type="term" value="F:dioxygenase activity"/>
    <property type="evidence" value="ECO:0007669"/>
    <property type="project" value="UniProtKB-KW"/>
</dbReference>
<dbReference type="InterPro" id="IPR029068">
    <property type="entry name" value="Glyas_Bleomycin-R_OHBP_Dase"/>
</dbReference>
<dbReference type="EMBL" id="SOAU01000001">
    <property type="protein sequence ID" value="TDT17360.1"/>
    <property type="molecule type" value="Genomic_DNA"/>
</dbReference>
<sequence length="313" mass="34767">MITGMNHAVLYVRDARRHQKFYEDVLGFSTVIDHPEGAFVFLRAPASTNHHDLACFTIGEGAQPSTAGRQQVGLYHVAWEVPTLADLEAYRQKLSEAGSLIGASDHGANKSLYAKDPDGIEFEVMWLVPADEWGDEQHEAIVRPLDIGAEVARFGSHLASTSHKVAPTAGAMREIADNQYCHFFEDDEFVETSRPGFRHRIITGEQLQLCFWRIKGGAEGSFLHRHDEHEQLGIIMRGALDFRIGDPDDPTRTVLGAGDVYLAPKTVDHGDSVFIGDDEYDECWILDVFAPPRADLQATNSYNQSSNNKEVTA</sequence>
<accession>A0A4R7I2C3</accession>
<dbReference type="Pfam" id="PF07883">
    <property type="entry name" value="Cupin_2"/>
    <property type="match status" value="1"/>
</dbReference>
<dbReference type="Pfam" id="PF00903">
    <property type="entry name" value="Glyoxalase"/>
    <property type="match status" value="1"/>
</dbReference>
<keyword evidence="2" id="KW-0560">Oxidoreductase</keyword>
<gene>
    <name evidence="2" type="ORF">BDK89_2968</name>
</gene>
<name>A0A4R7I2C3_9ACTN</name>
<comment type="caution">
    <text evidence="2">The sequence shown here is derived from an EMBL/GenBank/DDBJ whole genome shotgun (WGS) entry which is preliminary data.</text>
</comment>
<dbReference type="Proteomes" id="UP000294558">
    <property type="component" value="Unassembled WGS sequence"/>
</dbReference>
<dbReference type="PROSITE" id="PS51819">
    <property type="entry name" value="VOC"/>
    <property type="match status" value="1"/>
</dbReference>
<dbReference type="InterPro" id="IPR004360">
    <property type="entry name" value="Glyas_Fos-R_dOase_dom"/>
</dbReference>
<dbReference type="Gene3D" id="3.10.180.10">
    <property type="entry name" value="2,3-Dihydroxybiphenyl 1,2-Dioxygenase, domain 1"/>
    <property type="match status" value="1"/>
</dbReference>
<dbReference type="Gene3D" id="2.60.120.10">
    <property type="entry name" value="Jelly Rolls"/>
    <property type="match status" value="1"/>
</dbReference>
<dbReference type="SUPFAM" id="SSF51182">
    <property type="entry name" value="RmlC-like cupins"/>
    <property type="match status" value="1"/>
</dbReference>
<protein>
    <submittedName>
        <fullName evidence="2">Glyoxalase/bleomycin resistance protein/dioxygenase superfamily protein</fullName>
    </submittedName>
</protein>
<dbReference type="InterPro" id="IPR013096">
    <property type="entry name" value="Cupin_2"/>
</dbReference>
<dbReference type="RefSeq" id="WP_243839178.1">
    <property type="nucleotide sequence ID" value="NZ_JAVJPS010000010.1"/>
</dbReference>
<dbReference type="SUPFAM" id="SSF54593">
    <property type="entry name" value="Glyoxalase/Bleomycin resistance protein/Dihydroxybiphenyl dioxygenase"/>
    <property type="match status" value="1"/>
</dbReference>
<keyword evidence="2" id="KW-0223">Dioxygenase</keyword>
<organism evidence="2 3">
    <name type="scientific">Ilumatobacter fluminis</name>
    <dbReference type="NCBI Taxonomy" id="467091"/>
    <lineage>
        <taxon>Bacteria</taxon>
        <taxon>Bacillati</taxon>
        <taxon>Actinomycetota</taxon>
        <taxon>Acidimicrobiia</taxon>
        <taxon>Acidimicrobiales</taxon>
        <taxon>Ilumatobacteraceae</taxon>
        <taxon>Ilumatobacter</taxon>
    </lineage>
</organism>
<evidence type="ECO:0000313" key="3">
    <source>
        <dbReference type="Proteomes" id="UP000294558"/>
    </source>
</evidence>
<evidence type="ECO:0000313" key="2">
    <source>
        <dbReference type="EMBL" id="TDT17360.1"/>
    </source>
</evidence>
<feature type="domain" description="VOC" evidence="1">
    <location>
        <begin position="4"/>
        <end position="127"/>
    </location>
</feature>
<dbReference type="PANTHER" id="PTHR43279:SF1">
    <property type="entry name" value="CATECHOL-2,3-DIOXYGENASE"/>
    <property type="match status" value="1"/>
</dbReference>
<dbReference type="InterPro" id="IPR037523">
    <property type="entry name" value="VOC_core"/>
</dbReference>
<dbReference type="InterPro" id="IPR014710">
    <property type="entry name" value="RmlC-like_jellyroll"/>
</dbReference>
<reference evidence="2" key="1">
    <citation type="submission" date="2019-03" db="EMBL/GenBank/DDBJ databases">
        <title>Sequencing the genomes of 1000 actinobacteria strains.</title>
        <authorList>
            <person name="Klenk H.-P."/>
        </authorList>
    </citation>
    <scope>NUCLEOTIDE SEQUENCE [LARGE SCALE GENOMIC DNA]</scope>
    <source>
        <strain evidence="2">DSM 18936</strain>
    </source>
</reference>
<dbReference type="PANTHER" id="PTHR43279">
    <property type="entry name" value="CATECHOL-2,3-DIOXYGENASE"/>
    <property type="match status" value="1"/>
</dbReference>